<feature type="compositionally biased region" description="Acidic residues" evidence="1">
    <location>
        <begin position="22"/>
        <end position="33"/>
    </location>
</feature>
<dbReference type="Proteomes" id="UP000182278">
    <property type="component" value="Unassembled WGS sequence"/>
</dbReference>
<dbReference type="EMBL" id="MNUO01000013">
    <property type="protein sequence ID" value="OIN98400.1"/>
    <property type="molecule type" value="Genomic_DNA"/>
</dbReference>
<sequence length="215" mass="24270">MADKENVNLNSDSTTLPPSEGNADENEVGELDDEIGKLQKEMDILLGEEPKEKPPEVIEPPKKGDLSKAVIEKNKKIHELKEKVRAYQEKLQNLNKPEEKKEEVKEEINPEEVNKRIGEINAKCEELEKKYKDSLVPFNKVEILLDVYKKTGGTVNNLDLLEDVYLSMLKKHETEGSSVLEARKEAQTETPSGQAGGVAYTPKNLDEAFEIIKKK</sequence>
<evidence type="ECO:0000313" key="2">
    <source>
        <dbReference type="EMBL" id="OIN98400.1"/>
    </source>
</evidence>
<organism evidence="2 3">
    <name type="scientific">Candidatus Desantisbacteria bacterium CG1_02_38_46</name>
    <dbReference type="NCBI Taxonomy" id="1817893"/>
    <lineage>
        <taxon>Bacteria</taxon>
        <taxon>Candidatus Desantisiibacteriota</taxon>
    </lineage>
</organism>
<evidence type="ECO:0008006" key="4">
    <source>
        <dbReference type="Google" id="ProtNLM"/>
    </source>
</evidence>
<accession>A0A1J4SGH1</accession>
<reference evidence="2 3" key="1">
    <citation type="journal article" date="2016" name="Environ. Microbiol.">
        <title>Genomic resolution of a cold subsurface aquifer community provides metabolic insights for novel microbes adapted to high CO concentrations.</title>
        <authorList>
            <person name="Probst A.J."/>
            <person name="Castelle C.J."/>
            <person name="Singh A."/>
            <person name="Brown C.T."/>
            <person name="Anantharaman K."/>
            <person name="Sharon I."/>
            <person name="Hug L.A."/>
            <person name="Burstein D."/>
            <person name="Emerson J.B."/>
            <person name="Thomas B.C."/>
            <person name="Banfield J.F."/>
        </authorList>
    </citation>
    <scope>NUCLEOTIDE SEQUENCE [LARGE SCALE GENOMIC DNA]</scope>
    <source>
        <strain evidence="2">CG1_02_38_46</strain>
    </source>
</reference>
<name>A0A1J4SGH1_9BACT</name>
<evidence type="ECO:0000256" key="1">
    <source>
        <dbReference type="SAM" id="MobiDB-lite"/>
    </source>
</evidence>
<feature type="region of interest" description="Disordered" evidence="1">
    <location>
        <begin position="1"/>
        <end position="34"/>
    </location>
</feature>
<gene>
    <name evidence="2" type="ORF">AUJ66_00985</name>
</gene>
<evidence type="ECO:0000313" key="3">
    <source>
        <dbReference type="Proteomes" id="UP000182278"/>
    </source>
</evidence>
<dbReference type="STRING" id="1817893.AUJ66_00985"/>
<protein>
    <recommendedName>
        <fullName evidence="4">DUF4355 domain-containing protein</fullName>
    </recommendedName>
</protein>
<feature type="compositionally biased region" description="Basic and acidic residues" evidence="1">
    <location>
        <begin position="177"/>
        <end position="187"/>
    </location>
</feature>
<comment type="caution">
    <text evidence="2">The sequence shown here is derived from an EMBL/GenBank/DDBJ whole genome shotgun (WGS) entry which is preliminary data.</text>
</comment>
<dbReference type="AlphaFoldDB" id="A0A1J4SGH1"/>
<proteinExistence type="predicted"/>
<feature type="compositionally biased region" description="Polar residues" evidence="1">
    <location>
        <begin position="7"/>
        <end position="17"/>
    </location>
</feature>
<feature type="region of interest" description="Disordered" evidence="1">
    <location>
        <begin position="177"/>
        <end position="201"/>
    </location>
</feature>